<dbReference type="PANTHER" id="PTHR12789:SF0">
    <property type="entry name" value="DENSITY-REGULATED PROTEIN"/>
    <property type="match status" value="1"/>
</dbReference>
<keyword evidence="3" id="KW-0648">Protein biosynthesis</keyword>
<dbReference type="PIRSF" id="PIRSF037511">
    <property type="entry name" value="Transl_init_SUI1_pro"/>
    <property type="match status" value="1"/>
</dbReference>
<dbReference type="InterPro" id="IPR036877">
    <property type="entry name" value="SUI1_dom_sf"/>
</dbReference>
<dbReference type="GO" id="GO:0006417">
    <property type="term" value="P:regulation of translation"/>
    <property type="evidence" value="ECO:0007669"/>
    <property type="project" value="UniProtKB-KW"/>
</dbReference>
<protein>
    <submittedName>
        <fullName evidence="6">Translation initiation factor</fullName>
    </submittedName>
</protein>
<dbReference type="CDD" id="cd11567">
    <property type="entry name" value="YciH_like"/>
    <property type="match status" value="1"/>
</dbReference>
<evidence type="ECO:0000313" key="7">
    <source>
        <dbReference type="Proteomes" id="UP000641646"/>
    </source>
</evidence>
<organism evidence="6 7">
    <name type="scientific">Aerosakkonema funiforme FACHB-1375</name>
    <dbReference type="NCBI Taxonomy" id="2949571"/>
    <lineage>
        <taxon>Bacteria</taxon>
        <taxon>Bacillati</taxon>
        <taxon>Cyanobacteriota</taxon>
        <taxon>Cyanophyceae</taxon>
        <taxon>Oscillatoriophycideae</taxon>
        <taxon>Aerosakkonematales</taxon>
        <taxon>Aerosakkonemataceae</taxon>
        <taxon>Aerosakkonema</taxon>
    </lineage>
</organism>
<dbReference type="GO" id="GO:0003729">
    <property type="term" value="F:mRNA binding"/>
    <property type="evidence" value="ECO:0007669"/>
    <property type="project" value="TreeGrafter"/>
</dbReference>
<evidence type="ECO:0000259" key="5">
    <source>
        <dbReference type="PROSITE" id="PS50296"/>
    </source>
</evidence>
<dbReference type="InterPro" id="IPR050318">
    <property type="entry name" value="DENR/SUI1_TIF"/>
</dbReference>
<feature type="domain" description="SUI1" evidence="5">
    <location>
        <begin position="58"/>
        <end position="118"/>
    </location>
</feature>
<dbReference type="RefSeq" id="WP_190473304.1">
    <property type="nucleotide sequence ID" value="NZ_JACJPW010000114.1"/>
</dbReference>
<dbReference type="PANTHER" id="PTHR12789">
    <property type="entry name" value="DENSITY-REGULATED PROTEIN HOMOLOG"/>
    <property type="match status" value="1"/>
</dbReference>
<gene>
    <name evidence="6" type="ORF">H6G03_30015</name>
</gene>
<evidence type="ECO:0000256" key="4">
    <source>
        <dbReference type="SAM" id="MobiDB-lite"/>
    </source>
</evidence>
<evidence type="ECO:0000256" key="1">
    <source>
        <dbReference type="ARBA" id="ARBA00005422"/>
    </source>
</evidence>
<reference evidence="6" key="1">
    <citation type="journal article" date="2015" name="ISME J.">
        <title>Draft Genome Sequence of Streptomyces incarnatus NRRL8089, which Produces the Nucleoside Antibiotic Sinefungin.</title>
        <authorList>
            <person name="Oshima K."/>
            <person name="Hattori M."/>
            <person name="Shimizu H."/>
            <person name="Fukuda K."/>
            <person name="Nemoto M."/>
            <person name="Inagaki K."/>
            <person name="Tamura T."/>
        </authorList>
    </citation>
    <scope>NUCLEOTIDE SEQUENCE</scope>
    <source>
        <strain evidence="6">FACHB-1375</strain>
    </source>
</reference>
<dbReference type="EMBL" id="JACJPW010000114">
    <property type="protein sequence ID" value="MBD2185262.1"/>
    <property type="molecule type" value="Genomic_DNA"/>
</dbReference>
<evidence type="ECO:0000256" key="3">
    <source>
        <dbReference type="ARBA" id="ARBA00022917"/>
    </source>
</evidence>
<dbReference type="Pfam" id="PF01253">
    <property type="entry name" value="SUI1"/>
    <property type="match status" value="1"/>
</dbReference>
<dbReference type="GO" id="GO:0001731">
    <property type="term" value="P:formation of translation preinitiation complex"/>
    <property type="evidence" value="ECO:0007669"/>
    <property type="project" value="TreeGrafter"/>
</dbReference>
<dbReference type="PROSITE" id="PS50296">
    <property type="entry name" value="SUI1"/>
    <property type="match status" value="1"/>
</dbReference>
<proteinExistence type="inferred from homology"/>
<name>A0A926VM06_9CYAN</name>
<keyword evidence="2" id="KW-0810">Translation regulation</keyword>
<feature type="compositionally biased region" description="Low complexity" evidence="4">
    <location>
        <begin position="26"/>
        <end position="36"/>
    </location>
</feature>
<dbReference type="AlphaFoldDB" id="A0A926VM06"/>
<comment type="caution">
    <text evidence="6">The sequence shown here is derived from an EMBL/GenBank/DDBJ whole genome shotgun (WGS) entry which is preliminary data.</text>
</comment>
<dbReference type="Gene3D" id="3.30.780.10">
    <property type="entry name" value="SUI1-like domain"/>
    <property type="match status" value="1"/>
</dbReference>
<dbReference type="GO" id="GO:0002188">
    <property type="term" value="P:translation reinitiation"/>
    <property type="evidence" value="ECO:0007669"/>
    <property type="project" value="TreeGrafter"/>
</dbReference>
<reference evidence="6" key="2">
    <citation type="submission" date="2020-08" db="EMBL/GenBank/DDBJ databases">
        <authorList>
            <person name="Chen M."/>
            <person name="Teng W."/>
            <person name="Zhao L."/>
            <person name="Hu C."/>
            <person name="Zhou Y."/>
            <person name="Han B."/>
            <person name="Song L."/>
            <person name="Shu W."/>
        </authorList>
    </citation>
    <scope>NUCLEOTIDE SEQUENCE</scope>
    <source>
        <strain evidence="6">FACHB-1375</strain>
    </source>
</reference>
<dbReference type="Proteomes" id="UP000641646">
    <property type="component" value="Unassembled WGS sequence"/>
</dbReference>
<dbReference type="InterPro" id="IPR001950">
    <property type="entry name" value="SUI1"/>
</dbReference>
<keyword evidence="6" id="KW-0396">Initiation factor</keyword>
<evidence type="ECO:0000313" key="6">
    <source>
        <dbReference type="EMBL" id="MBD2185262.1"/>
    </source>
</evidence>
<evidence type="ECO:0000256" key="2">
    <source>
        <dbReference type="ARBA" id="ARBA00022845"/>
    </source>
</evidence>
<keyword evidence="7" id="KW-1185">Reference proteome</keyword>
<dbReference type="InterPro" id="IPR005872">
    <property type="entry name" value="SUI1_arc_bac"/>
</dbReference>
<comment type="similarity">
    <text evidence="1">Belongs to the SUI1 family.</text>
</comment>
<dbReference type="NCBIfam" id="NF005669">
    <property type="entry name" value="PRK07451.1"/>
    <property type="match status" value="1"/>
</dbReference>
<dbReference type="GO" id="GO:0003743">
    <property type="term" value="F:translation initiation factor activity"/>
    <property type="evidence" value="ECO:0007669"/>
    <property type="project" value="UniProtKB-KW"/>
</dbReference>
<sequence length="126" mass="13916">MSSSKRKSSEPNDRNENRVVYSEFGNNNNNNKNAAAFERPVQELPIDRQDLRVQASRKGRKGKTVTVITGFQTKPETLNALLKQLKTQCGAGGTVKENTIEIQGDRAQQIVQILIQLGYKAKVSGG</sequence>
<feature type="region of interest" description="Disordered" evidence="4">
    <location>
        <begin position="1"/>
        <end position="39"/>
    </location>
</feature>
<accession>A0A926VM06</accession>
<feature type="compositionally biased region" description="Basic and acidic residues" evidence="4">
    <location>
        <begin position="7"/>
        <end position="17"/>
    </location>
</feature>
<dbReference type="SUPFAM" id="SSF55159">
    <property type="entry name" value="eIF1-like"/>
    <property type="match status" value="1"/>
</dbReference>